<feature type="binding site" evidence="11">
    <location>
        <position position="125"/>
    </location>
    <ligand>
        <name>S-adenosyl-L-methionine</name>
        <dbReference type="ChEBI" id="CHEBI:59789"/>
    </ligand>
</feature>
<comment type="similarity">
    <text evidence="11">Belongs to the class I-like SAM-binding methyltransferase superfamily. RNA methyltransferase RlmE family.</text>
</comment>
<sequence>MSEKPKKNKVIKAWVHQHVNDAYVNQAQKDGYRSRAAYKLLEIDRDDNLFNKAQIVVDLGCAPGSWSQVAIGKVGVNGKVIGVDLLEIDPIPRLNFIHGDFTEQETLNRLLMAIDNKEVDLVISDMAPNLSGIKNVDQARSAYLVELVLDFSASYLKVGGNCLIKVFQGSEFEDLVKLARNVFTQVIIRKPEASRSKSKEVYLLCKSKKPM</sequence>
<dbReference type="InterPro" id="IPR002877">
    <property type="entry name" value="RNA_MeTrfase_FtsJ_dom"/>
</dbReference>
<dbReference type="PIRSF" id="PIRSF005461">
    <property type="entry name" value="23S_rRNA_mtase"/>
    <property type="match status" value="1"/>
</dbReference>
<evidence type="ECO:0000256" key="8">
    <source>
        <dbReference type="ARBA" id="ARBA00041995"/>
    </source>
</evidence>
<evidence type="ECO:0000259" key="13">
    <source>
        <dbReference type="Pfam" id="PF01728"/>
    </source>
</evidence>
<feature type="binding site" evidence="11">
    <location>
        <position position="64"/>
    </location>
    <ligand>
        <name>S-adenosyl-L-methionine</name>
        <dbReference type="ChEBI" id="CHEBI:59789"/>
    </ligand>
</feature>
<evidence type="ECO:0000256" key="3">
    <source>
        <dbReference type="ARBA" id="ARBA00022679"/>
    </source>
</evidence>
<keyword evidence="2 11" id="KW-0489">Methyltransferase</keyword>
<keyword evidence="15" id="KW-1185">Reference proteome</keyword>
<evidence type="ECO:0000256" key="2">
    <source>
        <dbReference type="ARBA" id="ARBA00022603"/>
    </source>
</evidence>
<keyword evidence="1 11" id="KW-0698">rRNA processing</keyword>
<dbReference type="InterPro" id="IPR029063">
    <property type="entry name" value="SAM-dependent_MTases_sf"/>
</dbReference>
<evidence type="ECO:0000256" key="12">
    <source>
        <dbReference type="PIRSR" id="PIRSR005461-1"/>
    </source>
</evidence>
<evidence type="ECO:0000256" key="11">
    <source>
        <dbReference type="HAMAP-Rule" id="MF_01547"/>
    </source>
</evidence>
<dbReference type="KEGG" id="nba:CUN60_04115"/>
<feature type="binding site" evidence="11">
    <location>
        <position position="84"/>
    </location>
    <ligand>
        <name>S-adenosyl-L-methionine</name>
        <dbReference type="ChEBI" id="CHEBI:59789"/>
    </ligand>
</feature>
<evidence type="ECO:0000256" key="10">
    <source>
        <dbReference type="ARBA" id="ARBA00048970"/>
    </source>
</evidence>
<dbReference type="AlphaFoldDB" id="A0A2I7N4V8"/>
<feature type="active site" description="Proton acceptor" evidence="11 12">
    <location>
        <position position="165"/>
    </location>
</feature>
<dbReference type="PANTHER" id="PTHR10920">
    <property type="entry name" value="RIBOSOMAL RNA METHYLTRANSFERASE"/>
    <property type="match status" value="1"/>
</dbReference>
<dbReference type="HAMAP" id="MF_01547">
    <property type="entry name" value="RNA_methyltr_E"/>
    <property type="match status" value="1"/>
</dbReference>
<dbReference type="SUPFAM" id="SSF53335">
    <property type="entry name" value="S-adenosyl-L-methionine-dependent methyltransferases"/>
    <property type="match status" value="1"/>
</dbReference>
<comment type="function">
    <text evidence="5 11">Specifically methylates the uridine in position 2552 of 23S rRNA at the 2'-O position of the ribose in the fully assembled 50S ribosomal subunit.</text>
</comment>
<dbReference type="FunFam" id="3.40.50.150:FF:000005">
    <property type="entry name" value="Ribosomal RNA large subunit methyltransferase E"/>
    <property type="match status" value="1"/>
</dbReference>
<reference evidence="15" key="1">
    <citation type="submission" date="2017-11" db="EMBL/GenBank/DDBJ databases">
        <authorList>
            <person name="Chan K.G."/>
            <person name="Lee L.S."/>
        </authorList>
    </citation>
    <scope>NUCLEOTIDE SEQUENCE [LARGE SCALE GENOMIC DNA]</scope>
    <source>
        <strain evidence="15">DSM 100970</strain>
    </source>
</reference>
<dbReference type="EMBL" id="CP024847">
    <property type="protein sequence ID" value="AUR51507.1"/>
    <property type="molecule type" value="Genomic_DNA"/>
</dbReference>
<dbReference type="GO" id="GO:0008650">
    <property type="term" value="F:rRNA (uridine-2'-O-)-methyltransferase activity"/>
    <property type="evidence" value="ECO:0007669"/>
    <property type="project" value="UniProtKB-UniRule"/>
</dbReference>
<comment type="subcellular location">
    <subcellularLocation>
        <location evidence="11">Cytoplasm</location>
    </subcellularLocation>
</comment>
<feature type="binding site" evidence="11">
    <location>
        <position position="66"/>
    </location>
    <ligand>
        <name>S-adenosyl-L-methionine</name>
        <dbReference type="ChEBI" id="CHEBI:59789"/>
    </ligand>
</feature>
<keyword evidence="4 11" id="KW-0949">S-adenosyl-L-methionine</keyword>
<name>A0A2I7N4V8_9NEIS</name>
<evidence type="ECO:0000256" key="9">
    <source>
        <dbReference type="ARBA" id="ARBA00042745"/>
    </source>
</evidence>
<evidence type="ECO:0000256" key="7">
    <source>
        <dbReference type="ARBA" id="ARBA00041129"/>
    </source>
</evidence>
<evidence type="ECO:0000256" key="1">
    <source>
        <dbReference type="ARBA" id="ARBA00022552"/>
    </source>
</evidence>
<dbReference type="OrthoDB" id="9790080at2"/>
<keyword evidence="11" id="KW-0963">Cytoplasm</keyword>
<proteinExistence type="inferred from homology"/>
<evidence type="ECO:0000313" key="14">
    <source>
        <dbReference type="EMBL" id="AUR51507.1"/>
    </source>
</evidence>
<dbReference type="InterPro" id="IPR050082">
    <property type="entry name" value="RNA_methyltr_RlmE"/>
</dbReference>
<gene>
    <name evidence="11" type="primary">rlmE</name>
    <name evidence="11" type="synonym">ftsJ</name>
    <name evidence="11" type="synonym">rrmJ</name>
    <name evidence="14" type="ORF">CUN60_04115</name>
</gene>
<evidence type="ECO:0000256" key="4">
    <source>
        <dbReference type="ARBA" id="ARBA00022691"/>
    </source>
</evidence>
<evidence type="ECO:0000313" key="15">
    <source>
        <dbReference type="Proteomes" id="UP000236655"/>
    </source>
</evidence>
<feature type="domain" description="Ribosomal RNA methyltransferase FtsJ" evidence="13">
    <location>
        <begin position="32"/>
        <end position="207"/>
    </location>
</feature>
<dbReference type="GO" id="GO:0005737">
    <property type="term" value="C:cytoplasm"/>
    <property type="evidence" value="ECO:0007669"/>
    <property type="project" value="UniProtKB-SubCell"/>
</dbReference>
<dbReference type="RefSeq" id="WP_102950806.1">
    <property type="nucleotide sequence ID" value="NZ_CP024847.1"/>
</dbReference>
<accession>A0A2I7N4V8</accession>
<protein>
    <recommendedName>
        <fullName evidence="7 11">Ribosomal RNA large subunit methyltransferase E</fullName>
        <ecNumber evidence="6 11">2.1.1.166</ecNumber>
    </recommendedName>
    <alternativeName>
        <fullName evidence="9 11">23S rRNA Um2552 methyltransferase</fullName>
    </alternativeName>
    <alternativeName>
        <fullName evidence="8 11">rRNA (uridine-2'-O-)-methyltransferase</fullName>
    </alternativeName>
</protein>
<evidence type="ECO:0000256" key="6">
    <source>
        <dbReference type="ARBA" id="ARBA00038861"/>
    </source>
</evidence>
<dbReference type="Pfam" id="PF01728">
    <property type="entry name" value="FtsJ"/>
    <property type="match status" value="1"/>
</dbReference>
<keyword evidence="3 11" id="KW-0808">Transferase</keyword>
<dbReference type="Gene3D" id="3.40.50.150">
    <property type="entry name" value="Vaccinia Virus protein VP39"/>
    <property type="match status" value="1"/>
</dbReference>
<comment type="catalytic activity">
    <reaction evidence="10 11">
        <text>uridine(2552) in 23S rRNA + S-adenosyl-L-methionine = 2'-O-methyluridine(2552) in 23S rRNA + S-adenosyl-L-homocysteine + H(+)</text>
        <dbReference type="Rhea" id="RHEA:42720"/>
        <dbReference type="Rhea" id="RHEA-COMP:10202"/>
        <dbReference type="Rhea" id="RHEA-COMP:10203"/>
        <dbReference type="ChEBI" id="CHEBI:15378"/>
        <dbReference type="ChEBI" id="CHEBI:57856"/>
        <dbReference type="ChEBI" id="CHEBI:59789"/>
        <dbReference type="ChEBI" id="CHEBI:65315"/>
        <dbReference type="ChEBI" id="CHEBI:74478"/>
        <dbReference type="EC" id="2.1.1.166"/>
    </reaction>
</comment>
<dbReference type="PANTHER" id="PTHR10920:SF18">
    <property type="entry name" value="RRNA METHYLTRANSFERASE 2, MITOCHONDRIAL"/>
    <property type="match status" value="1"/>
</dbReference>
<dbReference type="EC" id="2.1.1.166" evidence="6 11"/>
<evidence type="ECO:0000256" key="5">
    <source>
        <dbReference type="ARBA" id="ARBA00037569"/>
    </source>
</evidence>
<dbReference type="InterPro" id="IPR015507">
    <property type="entry name" value="rRNA-MeTfrase_E"/>
</dbReference>
<organism evidence="14 15">
    <name type="scientific">Aquella oligotrophica</name>
    <dbReference type="NCBI Taxonomy" id="2067065"/>
    <lineage>
        <taxon>Bacteria</taxon>
        <taxon>Pseudomonadati</taxon>
        <taxon>Pseudomonadota</taxon>
        <taxon>Betaproteobacteria</taxon>
        <taxon>Neisseriales</taxon>
        <taxon>Neisseriaceae</taxon>
        <taxon>Aquella</taxon>
    </lineage>
</organism>
<dbReference type="Proteomes" id="UP000236655">
    <property type="component" value="Chromosome"/>
</dbReference>
<feature type="binding site" evidence="11">
    <location>
        <position position="100"/>
    </location>
    <ligand>
        <name>S-adenosyl-L-methionine</name>
        <dbReference type="ChEBI" id="CHEBI:59789"/>
    </ligand>
</feature>